<dbReference type="Proteomes" id="UP000060630">
    <property type="component" value="Unassembled WGS sequence"/>
</dbReference>
<name>A0A106QC41_9BURK</name>
<gene>
    <name evidence="1" type="ORF">WL29_20430</name>
</gene>
<evidence type="ECO:0000313" key="2">
    <source>
        <dbReference type="Proteomes" id="UP000060630"/>
    </source>
</evidence>
<dbReference type="AlphaFoldDB" id="A0A106QC41"/>
<sequence length="267" mass="30059">MARANAMGFTKNGKPMVIDQAFELVAAEEGHRNQHALRAAMSVPKNVAATEKEGRDQWLLTSLRLGWDRESQIIHLEGFISQKGLMAEFGAYAEVAAKEELSLSNGEPSEKAVNALQSLGYRVVESDFKQPYWEFDDEGSTDFSSEDEAWADAWTDAQARTVAICGLSQQDWDAMKEDARIALVLEKVREAQLRKAADDAYENYDFGENKEVVCAGGWEWQLDQAIRSVFLKDRGTPDEDTKRYLFRVDFVDGKVDETCLFRPAIRG</sequence>
<organism evidence="1 2">
    <name type="scientific">Burkholderia ubonensis</name>
    <dbReference type="NCBI Taxonomy" id="101571"/>
    <lineage>
        <taxon>Bacteria</taxon>
        <taxon>Pseudomonadati</taxon>
        <taxon>Pseudomonadota</taxon>
        <taxon>Betaproteobacteria</taxon>
        <taxon>Burkholderiales</taxon>
        <taxon>Burkholderiaceae</taxon>
        <taxon>Burkholderia</taxon>
        <taxon>Burkholderia cepacia complex</taxon>
    </lineage>
</organism>
<accession>A0A106QC41</accession>
<proteinExistence type="predicted"/>
<reference evidence="1 2" key="1">
    <citation type="submission" date="2015-11" db="EMBL/GenBank/DDBJ databases">
        <title>Expanding the genomic diversity of Burkholderia species for the development of highly accurate diagnostics.</title>
        <authorList>
            <person name="Sahl J."/>
            <person name="Keim P."/>
            <person name="Wagner D."/>
        </authorList>
    </citation>
    <scope>NUCLEOTIDE SEQUENCE [LARGE SCALE GENOMIC DNA]</scope>
    <source>
        <strain evidence="1 2">MSMB2087WGS</strain>
    </source>
</reference>
<comment type="caution">
    <text evidence="1">The sequence shown here is derived from an EMBL/GenBank/DDBJ whole genome shotgun (WGS) entry which is preliminary data.</text>
</comment>
<dbReference type="EMBL" id="LPHD01000049">
    <property type="protein sequence ID" value="KWA83735.1"/>
    <property type="molecule type" value="Genomic_DNA"/>
</dbReference>
<evidence type="ECO:0000313" key="1">
    <source>
        <dbReference type="EMBL" id="KWA83735.1"/>
    </source>
</evidence>
<protein>
    <submittedName>
        <fullName evidence="1">Uncharacterized protein</fullName>
    </submittedName>
</protein>